<dbReference type="AlphaFoldDB" id="A0A0D0BL63"/>
<dbReference type="Proteomes" id="UP000054538">
    <property type="component" value="Unassembled WGS sequence"/>
</dbReference>
<dbReference type="InParanoid" id="A0A0D0BL63"/>
<evidence type="ECO:0000313" key="2">
    <source>
        <dbReference type="Proteomes" id="UP000054538"/>
    </source>
</evidence>
<organism evidence="1 2">
    <name type="scientific">Paxillus rubicundulus Ve08.2h10</name>
    <dbReference type="NCBI Taxonomy" id="930991"/>
    <lineage>
        <taxon>Eukaryota</taxon>
        <taxon>Fungi</taxon>
        <taxon>Dikarya</taxon>
        <taxon>Basidiomycota</taxon>
        <taxon>Agaricomycotina</taxon>
        <taxon>Agaricomycetes</taxon>
        <taxon>Agaricomycetidae</taxon>
        <taxon>Boletales</taxon>
        <taxon>Paxilineae</taxon>
        <taxon>Paxillaceae</taxon>
        <taxon>Paxillus</taxon>
    </lineage>
</organism>
<evidence type="ECO:0000313" key="1">
    <source>
        <dbReference type="EMBL" id="KIK72397.1"/>
    </source>
</evidence>
<keyword evidence="2" id="KW-1185">Reference proteome</keyword>
<dbReference type="HOGENOM" id="CLU_123457_0_0_1"/>
<proteinExistence type="predicted"/>
<sequence>MSHHFPDQTGFQHILEYISLTCDFIHQAAVSDTMDHSQCLGNLPSEIALATQVITMGVMQGWKVEIPHTIWLLVNPDHTVASQINRDYGKITEDPRLPYPWWSNVNQQLPECYLELVWEELFSLYAEFIPRCPMLVLPPEIPITGDLTEIKRLELAQRQAVLTCTTLAREITDVDAEMRAAMERIVGLEAFWPAEEIFEALSGHHNDRSRWPFM</sequence>
<reference evidence="2" key="2">
    <citation type="submission" date="2015-01" db="EMBL/GenBank/DDBJ databases">
        <title>Evolutionary Origins and Diversification of the Mycorrhizal Mutualists.</title>
        <authorList>
            <consortium name="DOE Joint Genome Institute"/>
            <consortium name="Mycorrhizal Genomics Consortium"/>
            <person name="Kohler A."/>
            <person name="Kuo A."/>
            <person name="Nagy L.G."/>
            <person name="Floudas D."/>
            <person name="Copeland A."/>
            <person name="Barry K.W."/>
            <person name="Cichocki N."/>
            <person name="Veneault-Fourrey C."/>
            <person name="LaButti K."/>
            <person name="Lindquist E.A."/>
            <person name="Lipzen A."/>
            <person name="Lundell T."/>
            <person name="Morin E."/>
            <person name="Murat C."/>
            <person name="Riley R."/>
            <person name="Ohm R."/>
            <person name="Sun H."/>
            <person name="Tunlid A."/>
            <person name="Henrissat B."/>
            <person name="Grigoriev I.V."/>
            <person name="Hibbett D.S."/>
            <person name="Martin F."/>
        </authorList>
    </citation>
    <scope>NUCLEOTIDE SEQUENCE [LARGE SCALE GENOMIC DNA]</scope>
    <source>
        <strain evidence="2">Ve08.2h10</strain>
    </source>
</reference>
<gene>
    <name evidence="1" type="ORF">PAXRUDRAFT_22035</name>
</gene>
<name>A0A0D0BL63_9AGAM</name>
<protein>
    <submittedName>
        <fullName evidence="1">Uncharacterized protein</fullName>
    </submittedName>
</protein>
<reference evidence="1 2" key="1">
    <citation type="submission" date="2014-04" db="EMBL/GenBank/DDBJ databases">
        <authorList>
            <consortium name="DOE Joint Genome Institute"/>
            <person name="Kuo A."/>
            <person name="Kohler A."/>
            <person name="Jargeat P."/>
            <person name="Nagy L.G."/>
            <person name="Floudas D."/>
            <person name="Copeland A."/>
            <person name="Barry K.W."/>
            <person name="Cichocki N."/>
            <person name="Veneault-Fourrey C."/>
            <person name="LaButti K."/>
            <person name="Lindquist E.A."/>
            <person name="Lipzen A."/>
            <person name="Lundell T."/>
            <person name="Morin E."/>
            <person name="Murat C."/>
            <person name="Sun H."/>
            <person name="Tunlid A."/>
            <person name="Henrissat B."/>
            <person name="Grigoriev I.V."/>
            <person name="Hibbett D.S."/>
            <person name="Martin F."/>
            <person name="Nordberg H.P."/>
            <person name="Cantor M.N."/>
            <person name="Hua S.X."/>
        </authorList>
    </citation>
    <scope>NUCLEOTIDE SEQUENCE [LARGE SCALE GENOMIC DNA]</scope>
    <source>
        <strain evidence="1 2">Ve08.2h10</strain>
    </source>
</reference>
<dbReference type="EMBL" id="KN830876">
    <property type="protein sequence ID" value="KIK72397.1"/>
    <property type="molecule type" value="Genomic_DNA"/>
</dbReference>
<accession>A0A0D0BL63</accession>